<protein>
    <submittedName>
        <fullName evidence="1">Uncharacterized protein</fullName>
    </submittedName>
</protein>
<evidence type="ECO:0000313" key="1">
    <source>
        <dbReference type="EMBL" id="SPH18355.1"/>
    </source>
</evidence>
<reference evidence="1 2" key="1">
    <citation type="submission" date="2018-03" db="EMBL/GenBank/DDBJ databases">
        <authorList>
            <person name="Keele B.F."/>
        </authorList>
    </citation>
    <scope>NUCLEOTIDE SEQUENCE [LARGE SCALE GENOMIC DNA]</scope>
    <source>
        <strain evidence="1 2">CECT 8626</strain>
    </source>
</reference>
<dbReference type="EMBL" id="OMOQ01000001">
    <property type="protein sequence ID" value="SPH18355.1"/>
    <property type="molecule type" value="Genomic_DNA"/>
</dbReference>
<organism evidence="1 2">
    <name type="scientific">Albidovulum aquaemixtae</name>
    <dbReference type="NCBI Taxonomy" id="1542388"/>
    <lineage>
        <taxon>Bacteria</taxon>
        <taxon>Pseudomonadati</taxon>
        <taxon>Pseudomonadota</taxon>
        <taxon>Alphaproteobacteria</taxon>
        <taxon>Rhodobacterales</taxon>
        <taxon>Paracoccaceae</taxon>
        <taxon>Albidovulum</taxon>
    </lineage>
</organism>
<name>A0A2R8B6T1_9RHOB</name>
<dbReference type="AlphaFoldDB" id="A0A2R8B6T1"/>
<dbReference type="Proteomes" id="UP000244924">
    <property type="component" value="Unassembled WGS sequence"/>
</dbReference>
<accession>A0A2R8B6T1</accession>
<gene>
    <name evidence="1" type="ORF">DEA8626_01892</name>
</gene>
<dbReference type="OrthoDB" id="7838426at2"/>
<keyword evidence="2" id="KW-1185">Reference proteome</keyword>
<dbReference type="RefSeq" id="WP_108852687.1">
    <property type="nucleotide sequence ID" value="NZ_OMOQ01000001.1"/>
</dbReference>
<sequence length="300" mass="32510">MTAASYEVLVHAGAHCCGAEDFQRFLGANRAALKASDIDLAYPGRTGAPGGTFDCALPEPRHEGAEIEAIAGKVAATLAPAFEGGRRMILSEHDLAGRMANLLGGRFYPAARKRAEALREALDQPVEHLVMTVIPYDELFVAAWRRFALDRLMEPFAEYAPAMATFTGGWVDTIEAMRDALGARQVTILATRPSPKELLTHLAPALRLQEPALPAPMPVITDSAIAMIQRHYRQSARFAPGQRERILAFHARQPQAAVEHGFAGLQLADLKGRYVADIDTLARMQGVTVVGNFMPAMAAE</sequence>
<evidence type="ECO:0000313" key="2">
    <source>
        <dbReference type="Proteomes" id="UP000244924"/>
    </source>
</evidence>
<proteinExistence type="predicted"/>